<reference evidence="1 2" key="1">
    <citation type="journal article" date="2022" name="Hortic Res">
        <title>A haplotype resolved chromosomal level avocado genome allows analysis of novel avocado genes.</title>
        <authorList>
            <person name="Nath O."/>
            <person name="Fletcher S.J."/>
            <person name="Hayward A."/>
            <person name="Shaw L.M."/>
            <person name="Masouleh A.K."/>
            <person name="Furtado A."/>
            <person name="Henry R.J."/>
            <person name="Mitter N."/>
        </authorList>
    </citation>
    <scope>NUCLEOTIDE SEQUENCE [LARGE SCALE GENOMIC DNA]</scope>
    <source>
        <strain evidence="2">cv. Hass</strain>
    </source>
</reference>
<sequence>MVISVKTKSMSKLLEASIDAEDCHKELDKKTKSKRIQAPTPSASKGKKNEEVFNIQTLKTSRKAQDSKDEVARKEEYERMANAKYSFDENIEDIFRTLLEHGKLELPTSKPPSQEGRTDDPNYCPYNRMISHPLKECFILMHWSLFIS</sequence>
<accession>A0ACC2L2F3</accession>
<protein>
    <submittedName>
        <fullName evidence="1">Uncharacterized protein</fullName>
    </submittedName>
</protein>
<dbReference type="Proteomes" id="UP001234297">
    <property type="component" value="Chromosome 6"/>
</dbReference>
<comment type="caution">
    <text evidence="1">The sequence shown here is derived from an EMBL/GenBank/DDBJ whole genome shotgun (WGS) entry which is preliminary data.</text>
</comment>
<evidence type="ECO:0000313" key="1">
    <source>
        <dbReference type="EMBL" id="KAJ8627547.1"/>
    </source>
</evidence>
<gene>
    <name evidence="1" type="ORF">MRB53_020854</name>
</gene>
<organism evidence="1 2">
    <name type="scientific">Persea americana</name>
    <name type="common">Avocado</name>
    <dbReference type="NCBI Taxonomy" id="3435"/>
    <lineage>
        <taxon>Eukaryota</taxon>
        <taxon>Viridiplantae</taxon>
        <taxon>Streptophyta</taxon>
        <taxon>Embryophyta</taxon>
        <taxon>Tracheophyta</taxon>
        <taxon>Spermatophyta</taxon>
        <taxon>Magnoliopsida</taxon>
        <taxon>Magnoliidae</taxon>
        <taxon>Laurales</taxon>
        <taxon>Lauraceae</taxon>
        <taxon>Persea</taxon>
    </lineage>
</organism>
<dbReference type="EMBL" id="CM056814">
    <property type="protein sequence ID" value="KAJ8627547.1"/>
    <property type="molecule type" value="Genomic_DNA"/>
</dbReference>
<proteinExistence type="predicted"/>
<evidence type="ECO:0000313" key="2">
    <source>
        <dbReference type="Proteomes" id="UP001234297"/>
    </source>
</evidence>
<name>A0ACC2L2F3_PERAE</name>
<keyword evidence="2" id="KW-1185">Reference proteome</keyword>